<sequence>MLGAFRQYDTVRVKALHEDRFAFDPPVHQRHPRIGDVGTIVGVYSHPTVGYEVECSDPNTGFTIWLEAMHPDEVEPA</sequence>
<dbReference type="InterPro" id="IPR032568">
    <property type="entry name" value="DUF4926"/>
</dbReference>
<dbReference type="EMBL" id="JABRWJ010000004">
    <property type="protein sequence ID" value="NRF67841.1"/>
    <property type="molecule type" value="Genomic_DNA"/>
</dbReference>
<dbReference type="RefSeq" id="WP_173122977.1">
    <property type="nucleotide sequence ID" value="NZ_JABRWJ010000004.1"/>
</dbReference>
<dbReference type="Proteomes" id="UP000737171">
    <property type="component" value="Unassembled WGS sequence"/>
</dbReference>
<dbReference type="Pfam" id="PF16277">
    <property type="entry name" value="DUF4926"/>
    <property type="match status" value="1"/>
</dbReference>
<proteinExistence type="predicted"/>
<reference evidence="1 2" key="1">
    <citation type="submission" date="2020-05" db="EMBL/GenBank/DDBJ databases">
        <title>Aquincola sp. isolate from soil.</title>
        <authorList>
            <person name="Han J."/>
            <person name="Kim D.-U."/>
        </authorList>
    </citation>
    <scope>NUCLEOTIDE SEQUENCE [LARGE SCALE GENOMIC DNA]</scope>
    <source>
        <strain evidence="1 2">S2</strain>
    </source>
</reference>
<accession>A0ABX2EGX7</accession>
<gene>
    <name evidence="1" type="ORF">HLB44_12680</name>
</gene>
<evidence type="ECO:0000313" key="1">
    <source>
        <dbReference type="EMBL" id="NRF67841.1"/>
    </source>
</evidence>
<evidence type="ECO:0000313" key="2">
    <source>
        <dbReference type="Proteomes" id="UP000737171"/>
    </source>
</evidence>
<protein>
    <submittedName>
        <fullName evidence="1">DUF4926 domain-containing protein</fullName>
    </submittedName>
</protein>
<keyword evidence="2" id="KW-1185">Reference proteome</keyword>
<name>A0ABX2EGX7_9BURK</name>
<comment type="caution">
    <text evidence="1">The sequence shown here is derived from an EMBL/GenBank/DDBJ whole genome shotgun (WGS) entry which is preliminary data.</text>
</comment>
<organism evidence="1 2">
    <name type="scientific">Pseudaquabacterium terrae</name>
    <dbReference type="NCBI Taxonomy" id="2732868"/>
    <lineage>
        <taxon>Bacteria</taxon>
        <taxon>Pseudomonadati</taxon>
        <taxon>Pseudomonadota</taxon>
        <taxon>Betaproteobacteria</taxon>
        <taxon>Burkholderiales</taxon>
        <taxon>Sphaerotilaceae</taxon>
        <taxon>Pseudaquabacterium</taxon>
    </lineage>
</organism>